<feature type="region of interest" description="Disordered" evidence="1">
    <location>
        <begin position="54"/>
        <end position="78"/>
    </location>
</feature>
<evidence type="ECO:0008006" key="4">
    <source>
        <dbReference type="Google" id="ProtNLM"/>
    </source>
</evidence>
<protein>
    <recommendedName>
        <fullName evidence="4">PDZ domain-containing protein</fullName>
    </recommendedName>
</protein>
<name>A0A2D1QXC1_SPHYA</name>
<accession>A0A2D1QXC1</accession>
<sequence>MAVRSFDATRSCAIVSSKPVGTIGALLARLDDFEVGANVRVTLQRGQATREVKIALQPDEQLPPDARYRKSSRDSQVP</sequence>
<dbReference type="EMBL" id="CP020925">
    <property type="protein sequence ID" value="ATP17229.1"/>
    <property type="molecule type" value="Genomic_DNA"/>
</dbReference>
<gene>
    <name evidence="2" type="ORF">BV87_01690</name>
</gene>
<proteinExistence type="predicted"/>
<evidence type="ECO:0000256" key="1">
    <source>
        <dbReference type="SAM" id="MobiDB-lite"/>
    </source>
</evidence>
<dbReference type="InterPro" id="IPR036034">
    <property type="entry name" value="PDZ_sf"/>
</dbReference>
<organism evidence="2 3">
    <name type="scientific">Sphingobium yanoikuyae</name>
    <name type="common">Sphingomonas yanoikuyae</name>
    <dbReference type="NCBI Taxonomy" id="13690"/>
    <lineage>
        <taxon>Bacteria</taxon>
        <taxon>Pseudomonadati</taxon>
        <taxon>Pseudomonadota</taxon>
        <taxon>Alphaproteobacteria</taxon>
        <taxon>Sphingomonadales</taxon>
        <taxon>Sphingomonadaceae</taxon>
        <taxon>Sphingobium</taxon>
    </lineage>
</organism>
<dbReference type="Gene3D" id="2.30.42.10">
    <property type="match status" value="1"/>
</dbReference>
<feature type="compositionally biased region" description="Basic and acidic residues" evidence="1">
    <location>
        <begin position="66"/>
        <end position="78"/>
    </location>
</feature>
<dbReference type="Proteomes" id="UP000037029">
    <property type="component" value="Chromosome"/>
</dbReference>
<dbReference type="AlphaFoldDB" id="A0A2D1QXC1"/>
<reference evidence="2 3" key="1">
    <citation type="submission" date="2017-04" db="EMBL/GenBank/DDBJ databases">
        <title>Characterization, genome and methylation analysis of a phthalic acid esters degrading strain Sphingobium yanoikuyae SHJ.</title>
        <authorList>
            <person name="Feng L."/>
        </authorList>
    </citation>
    <scope>NUCLEOTIDE SEQUENCE [LARGE SCALE GENOMIC DNA]</scope>
    <source>
        <strain evidence="2 3">SHJ</strain>
    </source>
</reference>
<evidence type="ECO:0000313" key="3">
    <source>
        <dbReference type="Proteomes" id="UP000037029"/>
    </source>
</evidence>
<evidence type="ECO:0000313" key="2">
    <source>
        <dbReference type="EMBL" id="ATP17229.1"/>
    </source>
</evidence>